<dbReference type="InterPro" id="IPR010259">
    <property type="entry name" value="S8pro/Inhibitor_I9"/>
</dbReference>
<dbReference type="InterPro" id="IPR037045">
    <property type="entry name" value="S8pro/Inhibitor_I9_sf"/>
</dbReference>
<dbReference type="SUPFAM" id="SSF52743">
    <property type="entry name" value="Subtilisin-like"/>
    <property type="match status" value="1"/>
</dbReference>
<reference evidence="9" key="1">
    <citation type="submission" date="2021-01" db="EMBL/GenBank/DDBJ databases">
        <title>Whole genome shotgun sequence of Sphaerisporangium rufum NBRC 109079.</title>
        <authorList>
            <person name="Komaki H."/>
            <person name="Tamura T."/>
        </authorList>
    </citation>
    <scope>NUCLEOTIDE SEQUENCE</scope>
    <source>
        <strain evidence="9">NBRC 109079</strain>
    </source>
</reference>
<dbReference type="GO" id="GO:0005615">
    <property type="term" value="C:extracellular space"/>
    <property type="evidence" value="ECO:0007669"/>
    <property type="project" value="TreeGrafter"/>
</dbReference>
<dbReference type="PROSITE" id="PS00136">
    <property type="entry name" value="SUBTILASE_ASP"/>
    <property type="match status" value="1"/>
</dbReference>
<evidence type="ECO:0000256" key="4">
    <source>
        <dbReference type="ARBA" id="ARBA00022825"/>
    </source>
</evidence>
<dbReference type="Proteomes" id="UP000655287">
    <property type="component" value="Unassembled WGS sequence"/>
</dbReference>
<evidence type="ECO:0000313" key="9">
    <source>
        <dbReference type="EMBL" id="GII79996.1"/>
    </source>
</evidence>
<feature type="active site" description="Charge relay system" evidence="5">
    <location>
        <position position="217"/>
    </location>
</feature>
<proteinExistence type="inferred from homology"/>
<dbReference type="InterPro" id="IPR023827">
    <property type="entry name" value="Peptidase_S8_Asp-AS"/>
</dbReference>
<dbReference type="Gene3D" id="3.30.70.80">
    <property type="entry name" value="Peptidase S8 propeptide/proteinase inhibitor I9"/>
    <property type="match status" value="1"/>
</dbReference>
<dbReference type="PROSITE" id="PS00137">
    <property type="entry name" value="SUBTILASE_HIS"/>
    <property type="match status" value="1"/>
</dbReference>
<organism evidence="9 10">
    <name type="scientific">Sphaerisporangium rufum</name>
    <dbReference type="NCBI Taxonomy" id="1381558"/>
    <lineage>
        <taxon>Bacteria</taxon>
        <taxon>Bacillati</taxon>
        <taxon>Actinomycetota</taxon>
        <taxon>Actinomycetes</taxon>
        <taxon>Streptosporangiales</taxon>
        <taxon>Streptosporangiaceae</taxon>
        <taxon>Sphaerisporangium</taxon>
    </lineage>
</organism>
<dbReference type="FunFam" id="3.40.50.200:FF:000014">
    <property type="entry name" value="Proteinase K"/>
    <property type="match status" value="1"/>
</dbReference>
<dbReference type="InterPro" id="IPR000209">
    <property type="entry name" value="Peptidase_S8/S53_dom"/>
</dbReference>
<evidence type="ECO:0000259" key="8">
    <source>
        <dbReference type="Pfam" id="PF05922"/>
    </source>
</evidence>
<dbReference type="PROSITE" id="PS51892">
    <property type="entry name" value="SUBTILASE"/>
    <property type="match status" value="1"/>
</dbReference>
<dbReference type="GO" id="GO:0004252">
    <property type="term" value="F:serine-type endopeptidase activity"/>
    <property type="evidence" value="ECO:0007669"/>
    <property type="project" value="UniProtKB-UniRule"/>
</dbReference>
<keyword evidence="10" id="KW-1185">Reference proteome</keyword>
<dbReference type="Gene3D" id="3.40.50.200">
    <property type="entry name" value="Peptidase S8/S53 domain"/>
    <property type="match status" value="1"/>
</dbReference>
<protein>
    <submittedName>
        <fullName evidence="9">Serine protease</fullName>
    </submittedName>
</protein>
<dbReference type="SUPFAM" id="SSF54897">
    <property type="entry name" value="Protease propeptides/inhibitors"/>
    <property type="match status" value="1"/>
</dbReference>
<feature type="active site" description="Charge relay system" evidence="5">
    <location>
        <position position="184"/>
    </location>
</feature>
<comment type="caution">
    <text evidence="9">The sequence shown here is derived from an EMBL/GenBank/DDBJ whole genome shotgun (WGS) entry which is preliminary data.</text>
</comment>
<dbReference type="Pfam" id="PF05922">
    <property type="entry name" value="Inhibitor_I9"/>
    <property type="match status" value="1"/>
</dbReference>
<name>A0A919R7T9_9ACTN</name>
<dbReference type="GO" id="GO:0006508">
    <property type="term" value="P:proteolysis"/>
    <property type="evidence" value="ECO:0007669"/>
    <property type="project" value="UniProtKB-KW"/>
</dbReference>
<dbReference type="PANTHER" id="PTHR43806:SF11">
    <property type="entry name" value="CEREVISIN-RELATED"/>
    <property type="match status" value="1"/>
</dbReference>
<dbReference type="InterPro" id="IPR023828">
    <property type="entry name" value="Peptidase_S8_Ser-AS"/>
</dbReference>
<feature type="domain" description="Inhibitor I9" evidence="8">
    <location>
        <begin position="96"/>
        <end position="132"/>
    </location>
</feature>
<dbReference type="PANTHER" id="PTHR43806">
    <property type="entry name" value="PEPTIDASE S8"/>
    <property type="match status" value="1"/>
</dbReference>
<dbReference type="InterPro" id="IPR034193">
    <property type="entry name" value="PCSK9_ProteinaseK-like"/>
</dbReference>
<dbReference type="InterPro" id="IPR050131">
    <property type="entry name" value="Peptidase_S8_subtilisin-like"/>
</dbReference>
<accession>A0A919R7T9</accession>
<keyword evidence="4 5" id="KW-0720">Serine protease</keyword>
<feature type="domain" description="Peptidase S8/S53" evidence="7">
    <location>
        <begin position="175"/>
        <end position="403"/>
    </location>
</feature>
<gene>
    <name evidence="9" type="primary">aprA_3</name>
    <name evidence="9" type="ORF">Sru01_49780</name>
</gene>
<feature type="active site" description="Charge relay system" evidence="5">
    <location>
        <position position="367"/>
    </location>
</feature>
<dbReference type="CDD" id="cd04077">
    <property type="entry name" value="Peptidases_S8_PCSK9_ProteinaseK_like"/>
    <property type="match status" value="1"/>
</dbReference>
<dbReference type="InterPro" id="IPR036852">
    <property type="entry name" value="Peptidase_S8/S53_dom_sf"/>
</dbReference>
<dbReference type="AlphaFoldDB" id="A0A919R7T9"/>
<evidence type="ECO:0000256" key="2">
    <source>
        <dbReference type="ARBA" id="ARBA00022670"/>
    </source>
</evidence>
<evidence type="ECO:0000313" key="10">
    <source>
        <dbReference type="Proteomes" id="UP000655287"/>
    </source>
</evidence>
<evidence type="ECO:0000259" key="7">
    <source>
        <dbReference type="Pfam" id="PF00082"/>
    </source>
</evidence>
<keyword evidence="3 5" id="KW-0378">Hydrolase</keyword>
<dbReference type="EMBL" id="BOOU01000067">
    <property type="protein sequence ID" value="GII79996.1"/>
    <property type="molecule type" value="Genomic_DNA"/>
</dbReference>
<dbReference type="Pfam" id="PF00082">
    <property type="entry name" value="Peptidase_S8"/>
    <property type="match status" value="1"/>
</dbReference>
<evidence type="ECO:0000256" key="6">
    <source>
        <dbReference type="RuleBase" id="RU003355"/>
    </source>
</evidence>
<dbReference type="PROSITE" id="PS00138">
    <property type="entry name" value="SUBTILASE_SER"/>
    <property type="match status" value="1"/>
</dbReference>
<evidence type="ECO:0000256" key="1">
    <source>
        <dbReference type="ARBA" id="ARBA00011073"/>
    </source>
</evidence>
<evidence type="ECO:0000256" key="3">
    <source>
        <dbReference type="ARBA" id="ARBA00022801"/>
    </source>
</evidence>
<dbReference type="RefSeq" id="WP_203990242.1">
    <property type="nucleotide sequence ID" value="NZ_BOOU01000067.1"/>
</dbReference>
<dbReference type="InterPro" id="IPR022398">
    <property type="entry name" value="Peptidase_S8_His-AS"/>
</dbReference>
<keyword evidence="2 5" id="KW-0645">Protease</keyword>
<sequence>MTTSPTIRVPGGVRRGGRVLSIVLPAVMLLSAVAPPVAPPAGPAARVDAAAAGRRPLEVIRAPAGTAIPNRYIVRLRPGGLTADVVIPLDVRPDFVYQQVISGFTANMSPEQIGEVLSHPEVAAVEEDGVVRAFGPGPAPVAGRGAPDLTTSWGLDRIDQRSLPLNGRYDVTHTGAGVTAYIVDSGIDPANKDFTGRLVPGFSAVTDQRGTGDCLGHGTSVAGIVGGTSWGVARKVKLAPVRVLGCDGSGAYSGVIAGLDWIAKNAARPAVVNVSLGGPKSPSVNEAANGLAREGIFVAAAAGNAFSNACDVSPASAPGILTVGASTRVDGQAIFSNTGPCVDVFAPGLAVTTSKAGGGSRVGNGTSFAAPYATGVAALYKQARGDAQSAVLENWLVREATSDELKGIPENTSNKLLYTGGL</sequence>
<dbReference type="InterPro" id="IPR015500">
    <property type="entry name" value="Peptidase_S8_subtilisin-rel"/>
</dbReference>
<comment type="similarity">
    <text evidence="1 5 6">Belongs to the peptidase S8 family.</text>
</comment>
<evidence type="ECO:0000256" key="5">
    <source>
        <dbReference type="PROSITE-ProRule" id="PRU01240"/>
    </source>
</evidence>
<dbReference type="PRINTS" id="PR00723">
    <property type="entry name" value="SUBTILISIN"/>
</dbReference>